<keyword evidence="3" id="KW-1185">Reference proteome</keyword>
<protein>
    <submittedName>
        <fullName evidence="2">Uncharacterized protein</fullName>
    </submittedName>
</protein>
<evidence type="ECO:0000313" key="3">
    <source>
        <dbReference type="Proteomes" id="UP000053447"/>
    </source>
</evidence>
<evidence type="ECO:0000313" key="2">
    <source>
        <dbReference type="EMBL" id="KTW29515.1"/>
    </source>
</evidence>
<organism evidence="2 3">
    <name type="scientific">Pneumocystis jirovecii (strain RU7)</name>
    <name type="common">Human pneumocystis pneumonia agent</name>
    <dbReference type="NCBI Taxonomy" id="1408657"/>
    <lineage>
        <taxon>Eukaryota</taxon>
        <taxon>Fungi</taxon>
        <taxon>Dikarya</taxon>
        <taxon>Ascomycota</taxon>
        <taxon>Taphrinomycotina</taxon>
        <taxon>Pneumocystomycetes</taxon>
        <taxon>Pneumocystaceae</taxon>
        <taxon>Pneumocystis</taxon>
    </lineage>
</organism>
<dbReference type="GeneID" id="28940649"/>
<dbReference type="AlphaFoldDB" id="A0A0W4ZMB3"/>
<dbReference type="EMBL" id="LFWA01000009">
    <property type="protein sequence ID" value="KTW29515.1"/>
    <property type="molecule type" value="Genomic_DNA"/>
</dbReference>
<accession>A0A0W4ZMB3</accession>
<keyword evidence="1" id="KW-0812">Transmembrane</keyword>
<name>A0A0W4ZMB3_PNEJ7</name>
<gene>
    <name evidence="2" type="ORF">T551_02131</name>
</gene>
<evidence type="ECO:0000256" key="1">
    <source>
        <dbReference type="SAM" id="Phobius"/>
    </source>
</evidence>
<proteinExistence type="predicted"/>
<dbReference type="RefSeq" id="XP_018229346.1">
    <property type="nucleotide sequence ID" value="XM_018374394.1"/>
</dbReference>
<dbReference type="VEuPathDB" id="FungiDB:T551_02131"/>
<feature type="transmembrane region" description="Helical" evidence="1">
    <location>
        <begin position="6"/>
        <end position="30"/>
    </location>
</feature>
<dbReference type="OrthoDB" id="10440621at2759"/>
<comment type="caution">
    <text evidence="2">The sequence shown here is derived from an EMBL/GenBank/DDBJ whole genome shotgun (WGS) entry which is preliminary data.</text>
</comment>
<dbReference type="Proteomes" id="UP000053447">
    <property type="component" value="Unassembled WGS sequence"/>
</dbReference>
<keyword evidence="1" id="KW-0472">Membrane</keyword>
<reference evidence="3" key="1">
    <citation type="journal article" date="2016" name="Nat. Commun.">
        <title>Genome analysis of three Pneumocystis species reveals adaptation mechanisms to life exclusively in mammalian hosts.</title>
        <authorList>
            <person name="Ma L."/>
            <person name="Chen Z."/>
            <person name="Huang D.W."/>
            <person name="Kutty G."/>
            <person name="Ishihara M."/>
            <person name="Wang H."/>
            <person name="Abouelleil A."/>
            <person name="Bishop L."/>
            <person name="Davey E."/>
            <person name="Deng R."/>
            <person name="Deng X."/>
            <person name="Fan L."/>
            <person name="Fantoni G."/>
            <person name="Fitzgerald M."/>
            <person name="Gogineni E."/>
            <person name="Goldberg J.M."/>
            <person name="Handley G."/>
            <person name="Hu X."/>
            <person name="Huber C."/>
            <person name="Jiao X."/>
            <person name="Jones K."/>
            <person name="Levin J.Z."/>
            <person name="Liu Y."/>
            <person name="Macdonald P."/>
            <person name="Melnikov A."/>
            <person name="Raley C."/>
            <person name="Sassi M."/>
            <person name="Sherman B.T."/>
            <person name="Song X."/>
            <person name="Sykes S."/>
            <person name="Tran B."/>
            <person name="Walsh L."/>
            <person name="Xia Y."/>
            <person name="Yang J."/>
            <person name="Young S."/>
            <person name="Zeng Q."/>
            <person name="Zheng X."/>
            <person name="Stephens R."/>
            <person name="Nusbaum C."/>
            <person name="Birren B.W."/>
            <person name="Azadi P."/>
            <person name="Lempicki R.A."/>
            <person name="Cuomo C.A."/>
            <person name="Kovacs J.A."/>
        </authorList>
    </citation>
    <scope>NUCLEOTIDE SEQUENCE [LARGE SCALE GENOMIC DNA]</scope>
    <source>
        <strain evidence="3">RU7</strain>
    </source>
</reference>
<sequence length="123" mass="14069">MCLVSTATFLLTVSFSVFVLVFFSFVICLFRFFKRIRKKNNECDSSQQPLLPSYKRIPYYTQPHMNPFGPHGPAHRTLPFCRGPAYNAKQMSSGNTMPPADCKRKSNWGKQRSLLLAKPTDNC</sequence>
<keyword evidence="1" id="KW-1133">Transmembrane helix</keyword>